<proteinExistence type="predicted"/>
<protein>
    <recommendedName>
        <fullName evidence="3">Fis family transcriptional regulator</fullName>
    </recommendedName>
</protein>
<keyword evidence="2" id="KW-1185">Reference proteome</keyword>
<evidence type="ECO:0008006" key="3">
    <source>
        <dbReference type="Google" id="ProtNLM"/>
    </source>
</evidence>
<evidence type="ECO:0000313" key="1">
    <source>
        <dbReference type="EMBL" id="SDB88339.1"/>
    </source>
</evidence>
<dbReference type="Proteomes" id="UP000198908">
    <property type="component" value="Unassembled WGS sequence"/>
</dbReference>
<name>A0A1G6H241_9BURK</name>
<reference evidence="2" key="1">
    <citation type="submission" date="2016-09" db="EMBL/GenBank/DDBJ databases">
        <authorList>
            <person name="Varghese N."/>
            <person name="Submissions S."/>
        </authorList>
    </citation>
    <scope>NUCLEOTIDE SEQUENCE [LARGE SCALE GENOMIC DNA]</scope>
    <source>
        <strain evidence="2">TNe-862</strain>
    </source>
</reference>
<dbReference type="AlphaFoldDB" id="A0A1G6H241"/>
<accession>A0A1G6H241</accession>
<sequence length="150" mass="16878">MRRGSRAGLTKEMLLPLSTEKVRALSLENHLAFATVRAGQGDSEQIINLLRIIYLAFFLREESASGADLDLYRQAEAALDACVERAEVGAEWLLLDPEQTALERLLVVHDEQLSAVPKHRYLAAWDRMQRFITGTGRSPIPIEEEFAVDE</sequence>
<organism evidence="1 2">
    <name type="scientific">Paraburkholderia lycopersici</name>
    <dbReference type="NCBI Taxonomy" id="416944"/>
    <lineage>
        <taxon>Bacteria</taxon>
        <taxon>Pseudomonadati</taxon>
        <taxon>Pseudomonadota</taxon>
        <taxon>Betaproteobacteria</taxon>
        <taxon>Burkholderiales</taxon>
        <taxon>Burkholderiaceae</taxon>
        <taxon>Paraburkholderia</taxon>
    </lineage>
</organism>
<gene>
    <name evidence="1" type="ORF">SAMN05421548_101584</name>
</gene>
<evidence type="ECO:0000313" key="2">
    <source>
        <dbReference type="Proteomes" id="UP000198908"/>
    </source>
</evidence>
<dbReference type="EMBL" id="FMYQ01000001">
    <property type="protein sequence ID" value="SDB88339.1"/>
    <property type="molecule type" value="Genomic_DNA"/>
</dbReference>